<feature type="compositionally biased region" description="Polar residues" evidence="1">
    <location>
        <begin position="1"/>
        <end position="13"/>
    </location>
</feature>
<name>A0A7W3ZE46_9PSEU</name>
<feature type="region of interest" description="Disordered" evidence="1">
    <location>
        <begin position="1"/>
        <end position="21"/>
    </location>
</feature>
<reference evidence="3 4" key="1">
    <citation type="submission" date="2020-08" db="EMBL/GenBank/DDBJ databases">
        <title>Amycolatopsis sp. nov. DR6-1 isolated from Dendrobium heterocarpum.</title>
        <authorList>
            <person name="Tedsree N."/>
            <person name="Kuncharoen N."/>
            <person name="Likhitwitayawuid K."/>
            <person name="Tanasupawat S."/>
        </authorList>
    </citation>
    <scope>NUCLEOTIDE SEQUENCE [LARGE SCALE GENOMIC DNA]</scope>
    <source>
        <strain evidence="3 4">DR6-1</strain>
    </source>
</reference>
<keyword evidence="2" id="KW-0472">Membrane</keyword>
<proteinExistence type="predicted"/>
<feature type="transmembrane region" description="Helical" evidence="2">
    <location>
        <begin position="246"/>
        <end position="264"/>
    </location>
</feature>
<dbReference type="AlphaFoldDB" id="A0A7W3ZE46"/>
<protein>
    <submittedName>
        <fullName evidence="3">Uncharacterized protein</fullName>
    </submittedName>
</protein>
<dbReference type="RefSeq" id="WP_182894888.1">
    <property type="nucleotide sequence ID" value="NZ_JACGZW010000012.1"/>
</dbReference>
<keyword evidence="2" id="KW-0812">Transmembrane</keyword>
<evidence type="ECO:0000256" key="2">
    <source>
        <dbReference type="SAM" id="Phobius"/>
    </source>
</evidence>
<feature type="transmembrane region" description="Helical" evidence="2">
    <location>
        <begin position="384"/>
        <end position="402"/>
    </location>
</feature>
<organism evidence="3 4">
    <name type="scientific">Amycolatopsis dendrobii</name>
    <dbReference type="NCBI Taxonomy" id="2760662"/>
    <lineage>
        <taxon>Bacteria</taxon>
        <taxon>Bacillati</taxon>
        <taxon>Actinomycetota</taxon>
        <taxon>Actinomycetes</taxon>
        <taxon>Pseudonocardiales</taxon>
        <taxon>Pseudonocardiaceae</taxon>
        <taxon>Amycolatopsis</taxon>
    </lineage>
</organism>
<dbReference type="Proteomes" id="UP000526734">
    <property type="component" value="Unassembled WGS sequence"/>
</dbReference>
<evidence type="ECO:0000256" key="1">
    <source>
        <dbReference type="SAM" id="MobiDB-lite"/>
    </source>
</evidence>
<feature type="transmembrane region" description="Helical" evidence="2">
    <location>
        <begin position="408"/>
        <end position="426"/>
    </location>
</feature>
<evidence type="ECO:0000313" key="3">
    <source>
        <dbReference type="EMBL" id="MBB1158130.1"/>
    </source>
</evidence>
<comment type="caution">
    <text evidence="3">The sequence shown here is derived from an EMBL/GenBank/DDBJ whole genome shotgun (WGS) entry which is preliminary data.</text>
</comment>
<evidence type="ECO:0000313" key="4">
    <source>
        <dbReference type="Proteomes" id="UP000526734"/>
    </source>
</evidence>
<keyword evidence="2" id="KW-1133">Transmembrane helix</keyword>
<dbReference type="EMBL" id="JACGZW010000012">
    <property type="protein sequence ID" value="MBB1158130.1"/>
    <property type="molecule type" value="Genomic_DNA"/>
</dbReference>
<sequence length="666" mass="75060">MTSPEKPSNTAEAGSTVGMQAGEIHNSTVYQVLPDSPPEKKYEVGLAYLRDGVPTRARELIDDARAHGHDNAEVRFHWVLAMLSKRSYRDLNPDERKRLANEVHRCGDRRPDAWGRALSVVHDLLDYLSGTDKDPEHALDQLVSLPAAQRDQIVHHLDLVLTGGLKDRFWADIEQQARDARESHDRKNRVWAYFEPSPAGPRARRPLPDTTTTGDRVRAGLATITAALGAGYLAKTVILTAKPLPMVAYLIAAVGAVYAIRNGARWRFLNRRLAEHETRHSGRIGMTETTDEGFAASVTRKFEYYFAKYPPAGLDAAEWMGTSAGIRSWLRNEIVELYRESRIPPSRVKWLVRFLARDARDQWSSGELFSFREKYQVSAATKSVCVLSTMVFFGLGACVVSAAFEIEILAIVAATLVMVFSSLYAFRGWSDITGERLRAAEDNREYHRILAGREDEYRRWTTKLDALRPSETQMETWLTADRTIVVEEALRHYRLAWRDVLTHALLQTPGEGSKYARVRGGPRRYSKYDIRLFLITLDGVRELGASIDFEHMTNTEIERNNFRFDAVSSVYVAKPTALSCDLELTLMNGEPRGIHVTDATGDEVDPDENLDAVARMNLEVTGFTHTLHILEGIAAEGKRWIERDPYLAKPPEGLADVLDRPEPVET</sequence>
<gene>
    <name evidence="3" type="ORF">H4281_33715</name>
</gene>
<keyword evidence="4" id="KW-1185">Reference proteome</keyword>
<accession>A0A7W3ZE46</accession>